<dbReference type="AlphaFoldDB" id="A0A1G8MH78"/>
<evidence type="ECO:0000256" key="5">
    <source>
        <dbReference type="ARBA" id="ARBA00022679"/>
    </source>
</evidence>
<proteinExistence type="inferred from homology"/>
<sequence length="66" mass="7335">MAMIYPSIDSLLERIDSKYSIVSISAQRARELQEGHRSTLAKPASNKLVGVALEEIYEGNLTAKRD</sequence>
<dbReference type="GO" id="GO:0003899">
    <property type="term" value="F:DNA-directed RNA polymerase activity"/>
    <property type="evidence" value="ECO:0007669"/>
    <property type="project" value="UniProtKB-UniRule"/>
</dbReference>
<dbReference type="HAMAP" id="MF_00366">
    <property type="entry name" value="RNApol_bact_RpoZ"/>
    <property type="match status" value="1"/>
</dbReference>
<evidence type="ECO:0000313" key="11">
    <source>
        <dbReference type="EMBL" id="SDI67378.1"/>
    </source>
</evidence>
<comment type="catalytic activity">
    <reaction evidence="9 10">
        <text>RNA(n) + a ribonucleoside 5'-triphosphate = RNA(n+1) + diphosphate</text>
        <dbReference type="Rhea" id="RHEA:21248"/>
        <dbReference type="Rhea" id="RHEA-COMP:14527"/>
        <dbReference type="Rhea" id="RHEA-COMP:17342"/>
        <dbReference type="ChEBI" id="CHEBI:33019"/>
        <dbReference type="ChEBI" id="CHEBI:61557"/>
        <dbReference type="ChEBI" id="CHEBI:140395"/>
        <dbReference type="EC" id="2.7.7.6"/>
    </reaction>
</comment>
<evidence type="ECO:0000256" key="1">
    <source>
        <dbReference type="ARBA" id="ARBA00006711"/>
    </source>
</evidence>
<dbReference type="Pfam" id="PF01192">
    <property type="entry name" value="RNA_pol_Rpb6"/>
    <property type="match status" value="1"/>
</dbReference>
<gene>
    <name evidence="10" type="primary">rpoZ</name>
    <name evidence="11" type="ORF">SAMN04488123_104166</name>
</gene>
<evidence type="ECO:0000256" key="2">
    <source>
        <dbReference type="ARBA" id="ARBA00012418"/>
    </source>
</evidence>
<comment type="subunit">
    <text evidence="10">The RNAP catalytic core consists of 2 alpha, 1 beta, 1 beta' and 1 omega subunit. When a sigma factor is associated with the core the holoenzyme is formed, which can initiate transcription.</text>
</comment>
<evidence type="ECO:0000256" key="4">
    <source>
        <dbReference type="ARBA" id="ARBA00022478"/>
    </source>
</evidence>
<evidence type="ECO:0000256" key="7">
    <source>
        <dbReference type="ARBA" id="ARBA00023163"/>
    </source>
</evidence>
<comment type="similarity">
    <text evidence="1 10">Belongs to the RNA polymerase subunit omega family.</text>
</comment>
<evidence type="ECO:0000256" key="3">
    <source>
        <dbReference type="ARBA" id="ARBA00013725"/>
    </source>
</evidence>
<keyword evidence="6 10" id="KW-0548">Nucleotidyltransferase</keyword>
<dbReference type="GO" id="GO:0000428">
    <property type="term" value="C:DNA-directed RNA polymerase complex"/>
    <property type="evidence" value="ECO:0007669"/>
    <property type="project" value="UniProtKB-KW"/>
</dbReference>
<dbReference type="InterPro" id="IPR003716">
    <property type="entry name" value="DNA-dir_RNA_pol_omega"/>
</dbReference>
<dbReference type="NCBIfam" id="TIGR00690">
    <property type="entry name" value="rpoZ"/>
    <property type="match status" value="1"/>
</dbReference>
<dbReference type="Proteomes" id="UP000198853">
    <property type="component" value="Unassembled WGS sequence"/>
</dbReference>
<dbReference type="PANTHER" id="PTHR34476">
    <property type="entry name" value="DNA-DIRECTED RNA POLYMERASE SUBUNIT OMEGA"/>
    <property type="match status" value="1"/>
</dbReference>
<accession>A0A1G8MH78</accession>
<reference evidence="11 12" key="1">
    <citation type="submission" date="2016-10" db="EMBL/GenBank/DDBJ databases">
        <authorList>
            <person name="de Groot N.N."/>
        </authorList>
    </citation>
    <scope>NUCLEOTIDE SEQUENCE [LARGE SCALE GENOMIC DNA]</scope>
    <source>
        <strain evidence="11 12">DSM 21771</strain>
    </source>
</reference>
<evidence type="ECO:0000256" key="6">
    <source>
        <dbReference type="ARBA" id="ARBA00022695"/>
    </source>
</evidence>
<dbReference type="InterPro" id="IPR036161">
    <property type="entry name" value="RPB6/omega-like_sf"/>
</dbReference>
<dbReference type="SUPFAM" id="SSF63562">
    <property type="entry name" value="RPB6/omega subunit-like"/>
    <property type="match status" value="1"/>
</dbReference>
<comment type="function">
    <text evidence="10">Promotes RNA polymerase assembly. Latches the N- and C-terminal regions of the beta' subunit thereby facilitating its interaction with the beta and alpha subunits.</text>
</comment>
<dbReference type="EC" id="2.7.7.6" evidence="2 10"/>
<dbReference type="RefSeq" id="WP_425433672.1">
    <property type="nucleotide sequence ID" value="NZ_FNEN01000004.1"/>
</dbReference>
<evidence type="ECO:0000256" key="9">
    <source>
        <dbReference type="ARBA" id="ARBA00048552"/>
    </source>
</evidence>
<dbReference type="GO" id="GO:0006351">
    <property type="term" value="P:DNA-templated transcription"/>
    <property type="evidence" value="ECO:0007669"/>
    <property type="project" value="UniProtKB-UniRule"/>
</dbReference>
<evidence type="ECO:0000256" key="8">
    <source>
        <dbReference type="ARBA" id="ARBA00029924"/>
    </source>
</evidence>
<keyword evidence="7 10" id="KW-0804">Transcription</keyword>
<dbReference type="PANTHER" id="PTHR34476:SF1">
    <property type="entry name" value="DNA-DIRECTED RNA POLYMERASE SUBUNIT OMEGA"/>
    <property type="match status" value="1"/>
</dbReference>
<dbReference type="SMART" id="SM01409">
    <property type="entry name" value="RNA_pol_Rpb6"/>
    <property type="match status" value="1"/>
</dbReference>
<dbReference type="EMBL" id="FNEN01000004">
    <property type="protein sequence ID" value="SDI67378.1"/>
    <property type="molecule type" value="Genomic_DNA"/>
</dbReference>
<evidence type="ECO:0000256" key="10">
    <source>
        <dbReference type="HAMAP-Rule" id="MF_00366"/>
    </source>
</evidence>
<dbReference type="Gene3D" id="3.90.940.10">
    <property type="match status" value="1"/>
</dbReference>
<dbReference type="GO" id="GO:0003677">
    <property type="term" value="F:DNA binding"/>
    <property type="evidence" value="ECO:0007669"/>
    <property type="project" value="UniProtKB-UniRule"/>
</dbReference>
<dbReference type="InterPro" id="IPR006110">
    <property type="entry name" value="Pol_omega/Rpo6/RPB6"/>
</dbReference>
<keyword evidence="4 10" id="KW-0240">DNA-directed RNA polymerase</keyword>
<organism evidence="11 12">
    <name type="scientific">Natribacillus halophilus</name>
    <dbReference type="NCBI Taxonomy" id="549003"/>
    <lineage>
        <taxon>Bacteria</taxon>
        <taxon>Bacillati</taxon>
        <taxon>Bacillota</taxon>
        <taxon>Bacilli</taxon>
        <taxon>Bacillales</taxon>
        <taxon>Bacillaceae</taxon>
        <taxon>Natribacillus</taxon>
    </lineage>
</organism>
<name>A0A1G8MH78_9BACI</name>
<keyword evidence="5 10" id="KW-0808">Transferase</keyword>
<evidence type="ECO:0000313" key="12">
    <source>
        <dbReference type="Proteomes" id="UP000198853"/>
    </source>
</evidence>
<protein>
    <recommendedName>
        <fullName evidence="3 10">DNA-directed RNA polymerase subunit omega</fullName>
        <shortName evidence="10">RNAP omega subunit</shortName>
        <ecNumber evidence="2 10">2.7.7.6</ecNumber>
    </recommendedName>
    <alternativeName>
        <fullName evidence="10">RNA polymerase omega subunit</fullName>
    </alternativeName>
    <alternativeName>
        <fullName evidence="8 10">Transcriptase subunit omega</fullName>
    </alternativeName>
</protein>
<keyword evidence="12" id="KW-1185">Reference proteome</keyword>